<dbReference type="PANTHER" id="PTHR43304">
    <property type="entry name" value="PHYTOCHROME-LIKE PROTEIN CPH1"/>
    <property type="match status" value="1"/>
</dbReference>
<dbReference type="InterPro" id="IPR035965">
    <property type="entry name" value="PAS-like_dom_sf"/>
</dbReference>
<keyword evidence="4" id="KW-0808">Transferase</keyword>
<evidence type="ECO:0000256" key="3">
    <source>
        <dbReference type="ARBA" id="ARBA00022553"/>
    </source>
</evidence>
<evidence type="ECO:0000256" key="4">
    <source>
        <dbReference type="ARBA" id="ARBA00022679"/>
    </source>
</evidence>
<dbReference type="NCBIfam" id="TIGR00229">
    <property type="entry name" value="sensory_box"/>
    <property type="match status" value="1"/>
</dbReference>
<dbReference type="CDD" id="cd00130">
    <property type="entry name" value="PAS"/>
    <property type="match status" value="1"/>
</dbReference>
<name>A0ABP8MUB7_9BACT</name>
<evidence type="ECO:0000313" key="9">
    <source>
        <dbReference type="Proteomes" id="UP001501175"/>
    </source>
</evidence>
<dbReference type="SMART" id="SM00388">
    <property type="entry name" value="HisKA"/>
    <property type="match status" value="1"/>
</dbReference>
<dbReference type="Pfam" id="PF08448">
    <property type="entry name" value="PAS_4"/>
    <property type="match status" value="2"/>
</dbReference>
<dbReference type="SUPFAM" id="SSF55785">
    <property type="entry name" value="PYP-like sensor domain (PAS domain)"/>
    <property type="match status" value="2"/>
</dbReference>
<dbReference type="PROSITE" id="PS50113">
    <property type="entry name" value="PAC"/>
    <property type="match status" value="1"/>
</dbReference>
<dbReference type="Pfam" id="PF02518">
    <property type="entry name" value="HATPase_c"/>
    <property type="match status" value="1"/>
</dbReference>
<evidence type="ECO:0000256" key="5">
    <source>
        <dbReference type="ARBA" id="ARBA00022777"/>
    </source>
</evidence>
<organism evidence="8 9">
    <name type="scientific">Nibrella saemangeumensis</name>
    <dbReference type="NCBI Taxonomy" id="1084526"/>
    <lineage>
        <taxon>Bacteria</taxon>
        <taxon>Pseudomonadati</taxon>
        <taxon>Bacteroidota</taxon>
        <taxon>Cytophagia</taxon>
        <taxon>Cytophagales</taxon>
        <taxon>Spirosomataceae</taxon>
        <taxon>Nibrella</taxon>
    </lineage>
</organism>
<dbReference type="InterPro" id="IPR013656">
    <property type="entry name" value="PAS_4"/>
</dbReference>
<evidence type="ECO:0000256" key="2">
    <source>
        <dbReference type="ARBA" id="ARBA00012438"/>
    </source>
</evidence>
<dbReference type="InterPro" id="IPR004358">
    <property type="entry name" value="Sig_transdc_His_kin-like_C"/>
</dbReference>
<dbReference type="InterPro" id="IPR052162">
    <property type="entry name" value="Sensor_kinase/Photoreceptor"/>
</dbReference>
<keyword evidence="9" id="KW-1185">Reference proteome</keyword>
<dbReference type="Proteomes" id="UP001501175">
    <property type="component" value="Unassembled WGS sequence"/>
</dbReference>
<dbReference type="SMART" id="SM00387">
    <property type="entry name" value="HATPase_c"/>
    <property type="match status" value="1"/>
</dbReference>
<dbReference type="InterPro" id="IPR000700">
    <property type="entry name" value="PAS-assoc_C"/>
</dbReference>
<feature type="domain" description="PAC" evidence="7">
    <location>
        <begin position="188"/>
        <end position="239"/>
    </location>
</feature>
<keyword evidence="5" id="KW-0418">Kinase</keyword>
<dbReference type="SUPFAM" id="SSF47384">
    <property type="entry name" value="Homodimeric domain of signal transducing histidine kinase"/>
    <property type="match status" value="1"/>
</dbReference>
<evidence type="ECO:0000259" key="6">
    <source>
        <dbReference type="PROSITE" id="PS50109"/>
    </source>
</evidence>
<dbReference type="EC" id="2.7.13.3" evidence="2"/>
<dbReference type="Gene3D" id="1.10.287.130">
    <property type="match status" value="1"/>
</dbReference>
<dbReference type="Pfam" id="PF00512">
    <property type="entry name" value="HisKA"/>
    <property type="match status" value="1"/>
</dbReference>
<dbReference type="Gene3D" id="3.30.450.20">
    <property type="entry name" value="PAS domain"/>
    <property type="match status" value="2"/>
</dbReference>
<sequence length="483" mass="54218">MVLQALSSASTDAMDFRLALTNRRASELTGVKLNLLLGRSVSTLFPNDWSAQLGEVALRVWQTGEAEQFEQYYTIERTGNTGWLLITLTPAGDGEHVVVSINDITEMRKAKLALQKKAYLFNTMSRNVPDVGALVVGPDLRVILANGELPADLFATPEPEEIIGWRIGQALNPVLQAEMTQYFEDAMTGLTRTLIQPIGERVYEVFVGPVTDEHGETLMTMAIYRDITMTRRYHRQMEQYIVELKRSNESLEQFAYVASHDLQEPLRKIQSFGDVLANQYAYNLGENGADLVGRMQSAASRMSGLIRDLLTYSKLATEHNPHQGVNLNIVLAEVINDLELTLRDKQACIDSDDLPVIKGDPSQLRRVFQNLLSNALKFVRKGVQPYIHITTQRVDGTAIPNVALSDEHQAFYEICLTDNGIGFDERYLDRIFVIFQRLHGRNQYAGTGIGLAICKKVMDNHRGYIRASSRMGEGATFRLYLPV</sequence>
<evidence type="ECO:0000313" key="8">
    <source>
        <dbReference type="EMBL" id="GAA4454973.1"/>
    </source>
</evidence>
<dbReference type="InterPro" id="IPR036890">
    <property type="entry name" value="HATPase_C_sf"/>
</dbReference>
<dbReference type="SUPFAM" id="SSF55874">
    <property type="entry name" value="ATPase domain of HSP90 chaperone/DNA topoisomerase II/histidine kinase"/>
    <property type="match status" value="1"/>
</dbReference>
<comment type="caution">
    <text evidence="8">The sequence shown here is derived from an EMBL/GenBank/DDBJ whole genome shotgun (WGS) entry which is preliminary data.</text>
</comment>
<dbReference type="InterPro" id="IPR036097">
    <property type="entry name" value="HisK_dim/P_sf"/>
</dbReference>
<accession>A0ABP8MUB7</accession>
<dbReference type="EMBL" id="BAABHD010000024">
    <property type="protein sequence ID" value="GAA4454973.1"/>
    <property type="molecule type" value="Genomic_DNA"/>
</dbReference>
<reference evidence="9" key="1">
    <citation type="journal article" date="2019" name="Int. J. Syst. Evol. Microbiol.">
        <title>The Global Catalogue of Microorganisms (GCM) 10K type strain sequencing project: providing services to taxonomists for standard genome sequencing and annotation.</title>
        <authorList>
            <consortium name="The Broad Institute Genomics Platform"/>
            <consortium name="The Broad Institute Genome Sequencing Center for Infectious Disease"/>
            <person name="Wu L."/>
            <person name="Ma J."/>
        </authorList>
    </citation>
    <scope>NUCLEOTIDE SEQUENCE [LARGE SCALE GENOMIC DNA]</scope>
    <source>
        <strain evidence="9">JCM 17927</strain>
    </source>
</reference>
<dbReference type="Gene3D" id="3.30.565.10">
    <property type="entry name" value="Histidine kinase-like ATPase, C-terminal domain"/>
    <property type="match status" value="1"/>
</dbReference>
<dbReference type="InterPro" id="IPR003594">
    <property type="entry name" value="HATPase_dom"/>
</dbReference>
<dbReference type="InterPro" id="IPR000014">
    <property type="entry name" value="PAS"/>
</dbReference>
<proteinExistence type="predicted"/>
<evidence type="ECO:0000256" key="1">
    <source>
        <dbReference type="ARBA" id="ARBA00000085"/>
    </source>
</evidence>
<dbReference type="PRINTS" id="PR00344">
    <property type="entry name" value="BCTRLSENSOR"/>
</dbReference>
<protein>
    <recommendedName>
        <fullName evidence="2">histidine kinase</fullName>
        <ecNumber evidence="2">2.7.13.3</ecNumber>
    </recommendedName>
</protein>
<dbReference type="PROSITE" id="PS50109">
    <property type="entry name" value="HIS_KIN"/>
    <property type="match status" value="1"/>
</dbReference>
<keyword evidence="3" id="KW-0597">Phosphoprotein</keyword>
<dbReference type="InterPro" id="IPR005467">
    <property type="entry name" value="His_kinase_dom"/>
</dbReference>
<gene>
    <name evidence="8" type="ORF">GCM10023189_22210</name>
</gene>
<evidence type="ECO:0000259" key="7">
    <source>
        <dbReference type="PROSITE" id="PS50113"/>
    </source>
</evidence>
<feature type="domain" description="Histidine kinase" evidence="6">
    <location>
        <begin position="257"/>
        <end position="483"/>
    </location>
</feature>
<dbReference type="CDD" id="cd00082">
    <property type="entry name" value="HisKA"/>
    <property type="match status" value="1"/>
</dbReference>
<dbReference type="InterPro" id="IPR003661">
    <property type="entry name" value="HisK_dim/P_dom"/>
</dbReference>
<dbReference type="PANTHER" id="PTHR43304:SF1">
    <property type="entry name" value="PAC DOMAIN-CONTAINING PROTEIN"/>
    <property type="match status" value="1"/>
</dbReference>
<comment type="catalytic activity">
    <reaction evidence="1">
        <text>ATP + protein L-histidine = ADP + protein N-phospho-L-histidine.</text>
        <dbReference type="EC" id="2.7.13.3"/>
    </reaction>
</comment>